<dbReference type="InterPro" id="IPR013783">
    <property type="entry name" value="Ig-like_fold"/>
</dbReference>
<evidence type="ECO:0000256" key="1">
    <source>
        <dbReference type="SAM" id="MobiDB-lite"/>
    </source>
</evidence>
<dbReference type="InterPro" id="IPR025392">
    <property type="entry name" value="DUF4124"/>
</dbReference>
<protein>
    <recommendedName>
        <fullName evidence="2">DUF4124 domain-containing protein</fullName>
    </recommendedName>
</protein>
<proteinExistence type="predicted"/>
<dbReference type="EMBL" id="BMXS01000020">
    <property type="protein sequence ID" value="GGY02898.1"/>
    <property type="molecule type" value="Genomic_DNA"/>
</dbReference>
<organism evidence="3 4">
    <name type="scientific">Litchfieldella qijiaojingensis</name>
    <dbReference type="NCBI Taxonomy" id="980347"/>
    <lineage>
        <taxon>Bacteria</taxon>
        <taxon>Pseudomonadati</taxon>
        <taxon>Pseudomonadota</taxon>
        <taxon>Gammaproteobacteria</taxon>
        <taxon>Oceanospirillales</taxon>
        <taxon>Halomonadaceae</taxon>
        <taxon>Litchfieldella</taxon>
    </lineage>
</organism>
<dbReference type="Gene3D" id="2.60.40.10">
    <property type="entry name" value="Immunoglobulins"/>
    <property type="match status" value="1"/>
</dbReference>
<reference evidence="4" key="1">
    <citation type="journal article" date="2019" name="Int. J. Syst. Evol. Microbiol.">
        <title>The Global Catalogue of Microorganisms (GCM) 10K type strain sequencing project: providing services to taxonomists for standard genome sequencing and annotation.</title>
        <authorList>
            <consortium name="The Broad Institute Genomics Platform"/>
            <consortium name="The Broad Institute Genome Sequencing Center for Infectious Disease"/>
            <person name="Wu L."/>
            <person name="Ma J."/>
        </authorList>
    </citation>
    <scope>NUCLEOTIDE SEQUENCE [LARGE SCALE GENOMIC DNA]</scope>
    <source>
        <strain evidence="4">KCTC 22228</strain>
    </source>
</reference>
<name>A0ABQ2Z2I2_9GAMM</name>
<evidence type="ECO:0000313" key="3">
    <source>
        <dbReference type="EMBL" id="GGY02898.1"/>
    </source>
</evidence>
<dbReference type="Pfam" id="PF13511">
    <property type="entry name" value="DUF4124"/>
    <property type="match status" value="1"/>
</dbReference>
<dbReference type="Proteomes" id="UP000653056">
    <property type="component" value="Unassembled WGS sequence"/>
</dbReference>
<evidence type="ECO:0000259" key="2">
    <source>
        <dbReference type="Pfam" id="PF13511"/>
    </source>
</evidence>
<sequence>MFVLYTHQELIASRRGDTAVSSPRPALVGEERVRLRLIGLVFGLCLPLAASATPIYRGTDAQGNVIFTDRPLPGAERVELPPVTVVPSRKLQLSEPSREADRDRMRREETAPLPPFMPYTTFRITSPGDGETLPTGYAGNVRVELNIEPELRRDNRVRLLVDDRVSQTARHTSTFMLTNLERGEHELRAELLDTNGEVRHLSAPVTLYVQRASVNLPQNPNNPSHRLSQVSPR</sequence>
<feature type="region of interest" description="Disordered" evidence="1">
    <location>
        <begin position="213"/>
        <end position="233"/>
    </location>
</feature>
<accession>A0ABQ2Z2I2</accession>
<keyword evidence="4" id="KW-1185">Reference proteome</keyword>
<feature type="domain" description="DUF4124" evidence="2">
    <location>
        <begin position="44"/>
        <end position="82"/>
    </location>
</feature>
<gene>
    <name evidence="3" type="ORF">GCM10007160_33400</name>
</gene>
<evidence type="ECO:0000313" key="4">
    <source>
        <dbReference type="Proteomes" id="UP000653056"/>
    </source>
</evidence>
<feature type="region of interest" description="Disordered" evidence="1">
    <location>
        <begin position="89"/>
        <end position="118"/>
    </location>
</feature>
<comment type="caution">
    <text evidence="3">The sequence shown here is derived from an EMBL/GenBank/DDBJ whole genome shotgun (WGS) entry which is preliminary data.</text>
</comment>
<feature type="compositionally biased region" description="Basic and acidic residues" evidence="1">
    <location>
        <begin position="96"/>
        <end position="110"/>
    </location>
</feature>